<keyword evidence="10 11" id="KW-0998">Cell outer membrane</keyword>
<dbReference type="Gene3D" id="2.40.170.20">
    <property type="entry name" value="TonB-dependent receptor, beta-barrel domain"/>
    <property type="match status" value="1"/>
</dbReference>
<evidence type="ECO:0000256" key="7">
    <source>
        <dbReference type="ARBA" id="ARBA00023077"/>
    </source>
</evidence>
<dbReference type="PANTHER" id="PTHR30069">
    <property type="entry name" value="TONB-DEPENDENT OUTER MEMBRANE RECEPTOR"/>
    <property type="match status" value="1"/>
</dbReference>
<dbReference type="InterPro" id="IPR037066">
    <property type="entry name" value="Plug_dom_sf"/>
</dbReference>
<keyword evidence="4 11" id="KW-1134">Transmembrane beta strand</keyword>
<evidence type="ECO:0000256" key="5">
    <source>
        <dbReference type="ARBA" id="ARBA00022692"/>
    </source>
</evidence>
<keyword evidence="7 12" id="KW-0798">TonB box</keyword>
<feature type="domain" description="TonB-dependent receptor-like beta-barrel" evidence="13">
    <location>
        <begin position="247"/>
        <end position="623"/>
    </location>
</feature>
<comment type="subcellular location">
    <subcellularLocation>
        <location evidence="1 11">Cell outer membrane</location>
        <topology evidence="1 11">Multi-pass membrane protein</topology>
    </subcellularLocation>
</comment>
<keyword evidence="8 11" id="KW-0472">Membrane</keyword>
<keyword evidence="6" id="KW-0732">Signal</keyword>
<name>A0A553H4U7_9PSED</name>
<evidence type="ECO:0000256" key="8">
    <source>
        <dbReference type="ARBA" id="ARBA00023136"/>
    </source>
</evidence>
<evidence type="ECO:0000313" key="15">
    <source>
        <dbReference type="EMBL" id="TRX76795.1"/>
    </source>
</evidence>
<dbReference type="PANTHER" id="PTHR30069:SF29">
    <property type="entry name" value="HEMOGLOBIN AND HEMOGLOBIN-HAPTOGLOBIN-BINDING PROTEIN 1-RELATED"/>
    <property type="match status" value="1"/>
</dbReference>
<dbReference type="PROSITE" id="PS52016">
    <property type="entry name" value="TONB_DEPENDENT_REC_3"/>
    <property type="match status" value="1"/>
</dbReference>
<evidence type="ECO:0000256" key="4">
    <source>
        <dbReference type="ARBA" id="ARBA00022452"/>
    </source>
</evidence>
<dbReference type="InterPro" id="IPR039426">
    <property type="entry name" value="TonB-dep_rcpt-like"/>
</dbReference>
<evidence type="ECO:0000313" key="16">
    <source>
        <dbReference type="Proteomes" id="UP000315235"/>
    </source>
</evidence>
<dbReference type="InterPro" id="IPR000531">
    <property type="entry name" value="Beta-barrel_TonB"/>
</dbReference>
<evidence type="ECO:0000256" key="6">
    <source>
        <dbReference type="ARBA" id="ARBA00022729"/>
    </source>
</evidence>
<dbReference type="OrthoDB" id="9764669at2"/>
<evidence type="ECO:0000256" key="10">
    <source>
        <dbReference type="ARBA" id="ARBA00023237"/>
    </source>
</evidence>
<comment type="caution">
    <text evidence="15">The sequence shown here is derived from an EMBL/GenBank/DDBJ whole genome shotgun (WGS) entry which is preliminary data.</text>
</comment>
<keyword evidence="16" id="KW-1185">Reference proteome</keyword>
<dbReference type="InterPro" id="IPR036942">
    <property type="entry name" value="Beta-barrel_TonB_sf"/>
</dbReference>
<reference evidence="15 16" key="1">
    <citation type="submission" date="2019-07" db="EMBL/GenBank/DDBJ databases">
        <title>Pseudomonas mangiferae sp. nov., isolated from bark of mango tree in Thailand.</title>
        <authorList>
            <person name="Srisuk N."/>
            <person name="Anurat P."/>
        </authorList>
    </citation>
    <scope>NUCLEOTIDE SEQUENCE [LARGE SCALE GENOMIC DNA]</scope>
    <source>
        <strain evidence="15 16">DMKU_BBB3-04</strain>
    </source>
</reference>
<protein>
    <submittedName>
        <fullName evidence="15">TonB-dependent receptor</fullName>
    </submittedName>
</protein>
<accession>A0A553H4U7</accession>
<evidence type="ECO:0000256" key="1">
    <source>
        <dbReference type="ARBA" id="ARBA00004571"/>
    </source>
</evidence>
<feature type="domain" description="TonB-dependent receptor plug" evidence="14">
    <location>
        <begin position="61"/>
        <end position="164"/>
    </location>
</feature>
<comment type="similarity">
    <text evidence="2">Belongs to the TonB-dependent receptor family. Hemoglobin/haptoglobin binding protein subfamily.</text>
</comment>
<evidence type="ECO:0000256" key="12">
    <source>
        <dbReference type="RuleBase" id="RU003357"/>
    </source>
</evidence>
<dbReference type="AlphaFoldDB" id="A0A553H4U7"/>
<dbReference type="Proteomes" id="UP000315235">
    <property type="component" value="Unassembled WGS sequence"/>
</dbReference>
<sequence>MVFRGFTPFSNRPSTLLRMAWGGACLAAADALAAPLALDGLIVNAPSEESIAAQDMADYGAERVVVEREQIERAGPSADVSRVLQMYVPGLFVAPKNGPFDYGTYSLQGSRSDDILILLDGVRLNNRLYGGLYLDTLPTTAVERIEVLKGGQGILFGTQAVAGVINIVTRDARRRDLGGQLDLGLDSFAGRSADARAERILSNGLGDLGLLAYVSRNRSDGYRPYRDRDLTATVSDNRRSYDVTTLGAKAIQGFGDQARLALFYQHTDADLDFARPTSNRHTENERIHQIATATWTQQAGERLSYFVKAHLNVWDTRYTRVYNLPDGGTSVLNDGDYWGFRDWGVQLEGKARLPGEHELIVGSDHQWYRGQDDVLVIDDNEARAHALYAHLRPHLAAIPDWHPSLGVRREALSGGEGATVWMLTSRYDLTRAVALRGQFGTAFKLPNAEQLYVNEPGSEIGNPSLKPERSRNAELGVDFDGDLLQRPATAGVTLFRRSISDLIALDGERWVNGGGRIDVRGVDLNGRWEPRPGWQVSADLTRNWVETHQGVTLNNIPAFFARTRLGYDSTDGRWGVGGALRYIGSQENAQGEDYGHYSVVDADAYRYLDAARQHRLSLLLENLLDRDYATGTTSNGLRQVDNRGRPRTAELRYTLSF</sequence>
<keyword evidence="5 11" id="KW-0812">Transmembrane</keyword>
<evidence type="ECO:0000256" key="11">
    <source>
        <dbReference type="PROSITE-ProRule" id="PRU01360"/>
    </source>
</evidence>
<gene>
    <name evidence="15" type="ORF">FM069_01880</name>
</gene>
<dbReference type="Pfam" id="PF00593">
    <property type="entry name" value="TonB_dep_Rec_b-barrel"/>
    <property type="match status" value="1"/>
</dbReference>
<evidence type="ECO:0000259" key="14">
    <source>
        <dbReference type="Pfam" id="PF07715"/>
    </source>
</evidence>
<dbReference type="Pfam" id="PF07715">
    <property type="entry name" value="Plug"/>
    <property type="match status" value="1"/>
</dbReference>
<dbReference type="SUPFAM" id="SSF56935">
    <property type="entry name" value="Porins"/>
    <property type="match status" value="1"/>
</dbReference>
<dbReference type="CDD" id="cd01347">
    <property type="entry name" value="ligand_gated_channel"/>
    <property type="match status" value="1"/>
</dbReference>
<keyword evidence="3 11" id="KW-0813">Transport</keyword>
<dbReference type="RefSeq" id="WP_143486543.1">
    <property type="nucleotide sequence ID" value="NZ_VJOY01000001.1"/>
</dbReference>
<dbReference type="GO" id="GO:0044718">
    <property type="term" value="P:siderophore transmembrane transport"/>
    <property type="evidence" value="ECO:0007669"/>
    <property type="project" value="TreeGrafter"/>
</dbReference>
<proteinExistence type="inferred from homology"/>
<dbReference type="InterPro" id="IPR012910">
    <property type="entry name" value="Plug_dom"/>
</dbReference>
<dbReference type="GO" id="GO:0009279">
    <property type="term" value="C:cell outer membrane"/>
    <property type="evidence" value="ECO:0007669"/>
    <property type="project" value="UniProtKB-SubCell"/>
</dbReference>
<evidence type="ECO:0000256" key="9">
    <source>
        <dbReference type="ARBA" id="ARBA00023170"/>
    </source>
</evidence>
<evidence type="ECO:0000256" key="2">
    <source>
        <dbReference type="ARBA" id="ARBA00008143"/>
    </source>
</evidence>
<evidence type="ECO:0000259" key="13">
    <source>
        <dbReference type="Pfam" id="PF00593"/>
    </source>
</evidence>
<dbReference type="EMBL" id="VJOY01000001">
    <property type="protein sequence ID" value="TRX76795.1"/>
    <property type="molecule type" value="Genomic_DNA"/>
</dbReference>
<keyword evidence="9 15" id="KW-0675">Receptor</keyword>
<evidence type="ECO:0000256" key="3">
    <source>
        <dbReference type="ARBA" id="ARBA00022448"/>
    </source>
</evidence>
<dbReference type="Gene3D" id="2.170.130.10">
    <property type="entry name" value="TonB-dependent receptor, plug domain"/>
    <property type="match status" value="1"/>
</dbReference>
<organism evidence="15 16">
    <name type="scientific">Pseudomonas mangiferae</name>
    <dbReference type="NCBI Taxonomy" id="2593654"/>
    <lineage>
        <taxon>Bacteria</taxon>
        <taxon>Pseudomonadati</taxon>
        <taxon>Pseudomonadota</taxon>
        <taxon>Gammaproteobacteria</taxon>
        <taxon>Pseudomonadales</taxon>
        <taxon>Pseudomonadaceae</taxon>
        <taxon>Pseudomonas</taxon>
    </lineage>
</organism>
<dbReference type="GO" id="GO:0015344">
    <property type="term" value="F:siderophore uptake transmembrane transporter activity"/>
    <property type="evidence" value="ECO:0007669"/>
    <property type="project" value="TreeGrafter"/>
</dbReference>